<proteinExistence type="predicted"/>
<evidence type="ECO:0000313" key="1">
    <source>
        <dbReference type="EMBL" id="KAK7254480.1"/>
    </source>
</evidence>
<dbReference type="GO" id="GO:0008270">
    <property type="term" value="F:zinc ion binding"/>
    <property type="evidence" value="ECO:0007669"/>
    <property type="project" value="UniProtKB-KW"/>
</dbReference>
<reference evidence="1 2" key="1">
    <citation type="submission" date="2024-03" db="EMBL/GenBank/DDBJ databases">
        <title>Aureococcus anophagefferens CCMP1851 and Kratosvirus quantuckense: Draft genome of a second virus-susceptible host strain in the model system.</title>
        <authorList>
            <person name="Chase E."/>
            <person name="Truchon A.R."/>
            <person name="Schepens W."/>
            <person name="Wilhelm S.W."/>
        </authorList>
    </citation>
    <scope>NUCLEOTIDE SEQUENCE [LARGE SCALE GENOMIC DNA]</scope>
    <source>
        <strain evidence="1 2">CCMP1851</strain>
    </source>
</reference>
<dbReference type="KEGG" id="aaf:AURANDRAFT_65515"/>
<dbReference type="EMBL" id="JBBJCI010000024">
    <property type="protein sequence ID" value="KAK7254480.1"/>
    <property type="molecule type" value="Genomic_DNA"/>
</dbReference>
<organism evidence="1 2">
    <name type="scientific">Aureococcus anophagefferens</name>
    <name type="common">Harmful bloom alga</name>
    <dbReference type="NCBI Taxonomy" id="44056"/>
    <lineage>
        <taxon>Eukaryota</taxon>
        <taxon>Sar</taxon>
        <taxon>Stramenopiles</taxon>
        <taxon>Ochrophyta</taxon>
        <taxon>Pelagophyceae</taxon>
        <taxon>Pelagomonadales</taxon>
        <taxon>Pelagomonadaceae</taxon>
        <taxon>Aureococcus</taxon>
    </lineage>
</organism>
<dbReference type="Proteomes" id="UP001363151">
    <property type="component" value="Unassembled WGS sequence"/>
</dbReference>
<evidence type="ECO:0000313" key="2">
    <source>
        <dbReference type="Proteomes" id="UP001363151"/>
    </source>
</evidence>
<comment type="caution">
    <text evidence="1">The sequence shown here is derived from an EMBL/GenBank/DDBJ whole genome shotgun (WGS) entry which is preliminary data.</text>
</comment>
<dbReference type="PROSITE" id="PS01360">
    <property type="entry name" value="ZF_MYND_1"/>
    <property type="match status" value="1"/>
</dbReference>
<gene>
    <name evidence="1" type="ORF">SO694_00011154</name>
</gene>
<dbReference type="SUPFAM" id="SSF144232">
    <property type="entry name" value="HIT/MYND zinc finger-like"/>
    <property type="match status" value="1"/>
</dbReference>
<protein>
    <submittedName>
        <fullName evidence="1">Uncharacterized protein</fullName>
    </submittedName>
</protein>
<accession>A0ABR1GEF1</accession>
<sequence length="241" mass="26254">MSALSEALAVGTSVRVVGLAKATQHNGKLGRVCKKAGPEGRIGVKLDLGGALAVKRANLEVLETVAEAPAPKKARASSDEEPRTVTRDNAVLREFNGSRDPDMMALYFHFKDHAFDAFNAAEYYAQLIRYHGAGIRVVAAIPRRMGDNLYSLVCLKNDQVERNTLCELAFQCKRQFVGISMLVKKVCFVCHKPGAASCPSCHCACFCSDACAKRGREAHEPVCRLVRGTEVLLEDEVVEIS</sequence>
<keyword evidence="2" id="KW-1185">Reference proteome</keyword>
<dbReference type="InterPro" id="IPR002893">
    <property type="entry name" value="Znf_MYND"/>
</dbReference>
<name>A0ABR1GEF1_AURAN</name>